<name>A0ABM7L0E7_9HELI</name>
<evidence type="ECO:0000313" key="2">
    <source>
        <dbReference type="Proteomes" id="UP000509742"/>
    </source>
</evidence>
<sequence length="50" mass="5828">MGVSFKKLEESADKHAAKAYFESERGRELSDHEVINAIWTFLKDFLEQQP</sequence>
<evidence type="ECO:0000313" key="1">
    <source>
        <dbReference type="EMBL" id="BCD46166.1"/>
    </source>
</evidence>
<reference evidence="1 2" key="1">
    <citation type="submission" date="2020-04" db="EMBL/GenBank/DDBJ databases">
        <title>Genomic analysis of gastric non-Helicobacter pylori Helicobacters isolated in Japan.</title>
        <authorList>
            <person name="Suzuki M."/>
            <person name="Rimbara E."/>
        </authorList>
    </citation>
    <scope>NUCLEOTIDE SEQUENCE [LARGE SCALE GENOMIC DNA]</scope>
    <source>
        <strain evidence="1 2">NHP19-0020</strain>
    </source>
</reference>
<dbReference type="EMBL" id="AP023036">
    <property type="protein sequence ID" value="BCD46166.1"/>
    <property type="molecule type" value="Genomic_DNA"/>
</dbReference>
<dbReference type="Proteomes" id="UP000509742">
    <property type="component" value="Chromosome"/>
</dbReference>
<keyword evidence="2" id="KW-1185">Reference proteome</keyword>
<protein>
    <submittedName>
        <fullName evidence="1">Uncharacterized protein</fullName>
    </submittedName>
</protein>
<gene>
    <name evidence="1" type="ORF">NHP190020_12050</name>
</gene>
<accession>A0ABM7L0E7</accession>
<proteinExistence type="predicted"/>
<organism evidence="1 2">
    <name type="scientific">Helicobacter suis</name>
    <dbReference type="NCBI Taxonomy" id="104628"/>
    <lineage>
        <taxon>Bacteria</taxon>
        <taxon>Pseudomonadati</taxon>
        <taxon>Campylobacterota</taxon>
        <taxon>Epsilonproteobacteria</taxon>
        <taxon>Campylobacterales</taxon>
        <taxon>Helicobacteraceae</taxon>
        <taxon>Helicobacter</taxon>
    </lineage>
</organism>
<dbReference type="RefSeq" id="WP_163556569.1">
    <property type="nucleotide sequence ID" value="NZ_AP023036.1"/>
</dbReference>